<dbReference type="Gene3D" id="2.40.50.100">
    <property type="match status" value="1"/>
</dbReference>
<reference evidence="5 6" key="1">
    <citation type="submission" date="2019-03" db="EMBL/GenBank/DDBJ databases">
        <title>Genomic Encyclopedia of Type Strains, Phase IV (KMG-IV): sequencing the most valuable type-strain genomes for metagenomic binning, comparative biology and taxonomic classification.</title>
        <authorList>
            <person name="Goeker M."/>
        </authorList>
    </citation>
    <scope>NUCLEOTIDE SEQUENCE [LARGE SCALE GENOMIC DNA]</scope>
    <source>
        <strain evidence="5 6">DSM 100433</strain>
    </source>
</reference>
<dbReference type="PANTHER" id="PTHR32347:SF14">
    <property type="entry name" value="EFFLUX SYSTEM COMPONENT YKNX-RELATED"/>
    <property type="match status" value="1"/>
</dbReference>
<dbReference type="Gene3D" id="2.40.420.20">
    <property type="match status" value="1"/>
</dbReference>
<name>A0A9X8ULE6_9FIRM</name>
<organism evidence="5 6">
    <name type="scientific">Harryflintia acetispora</name>
    <dbReference type="NCBI Taxonomy" id="1849041"/>
    <lineage>
        <taxon>Bacteria</taxon>
        <taxon>Bacillati</taxon>
        <taxon>Bacillota</taxon>
        <taxon>Clostridia</taxon>
        <taxon>Eubacteriales</taxon>
        <taxon>Oscillospiraceae</taxon>
        <taxon>Harryflintia</taxon>
    </lineage>
</organism>
<dbReference type="InterPro" id="IPR058636">
    <property type="entry name" value="Beta-barrel_YknX"/>
</dbReference>
<evidence type="ECO:0000313" key="6">
    <source>
        <dbReference type="Proteomes" id="UP000294682"/>
    </source>
</evidence>
<dbReference type="PANTHER" id="PTHR32347">
    <property type="entry name" value="EFFLUX SYSTEM COMPONENT YKNX-RELATED"/>
    <property type="match status" value="1"/>
</dbReference>
<dbReference type="Proteomes" id="UP000294682">
    <property type="component" value="Unassembled WGS sequence"/>
</dbReference>
<evidence type="ECO:0000256" key="3">
    <source>
        <dbReference type="SAM" id="MobiDB-lite"/>
    </source>
</evidence>
<keyword evidence="2" id="KW-0175">Coiled coil</keyword>
<evidence type="ECO:0000313" key="5">
    <source>
        <dbReference type="EMBL" id="TCL44521.1"/>
    </source>
</evidence>
<protein>
    <submittedName>
        <fullName evidence="5">RND family efflux transporter MFP subunit</fullName>
    </submittedName>
</protein>
<comment type="subcellular location">
    <subcellularLocation>
        <location evidence="1">Cell envelope</location>
    </subcellularLocation>
</comment>
<dbReference type="RefSeq" id="WP_079699460.1">
    <property type="nucleotide sequence ID" value="NZ_SLUK01000002.1"/>
</dbReference>
<evidence type="ECO:0000256" key="2">
    <source>
        <dbReference type="ARBA" id="ARBA00023054"/>
    </source>
</evidence>
<dbReference type="AlphaFoldDB" id="A0A9X8ULE6"/>
<feature type="region of interest" description="Disordered" evidence="3">
    <location>
        <begin position="171"/>
        <end position="195"/>
    </location>
</feature>
<dbReference type="Gene3D" id="1.10.287.470">
    <property type="entry name" value="Helix hairpin bin"/>
    <property type="match status" value="1"/>
</dbReference>
<dbReference type="Pfam" id="PF25990">
    <property type="entry name" value="Beta-barrel_YknX"/>
    <property type="match status" value="1"/>
</dbReference>
<comment type="caution">
    <text evidence="5">The sequence shown here is derived from an EMBL/GenBank/DDBJ whole genome shotgun (WGS) entry which is preliminary data.</text>
</comment>
<gene>
    <name evidence="5" type="ORF">EDD78_102141</name>
</gene>
<dbReference type="Gene3D" id="2.40.30.170">
    <property type="match status" value="1"/>
</dbReference>
<evidence type="ECO:0000259" key="4">
    <source>
        <dbReference type="Pfam" id="PF25990"/>
    </source>
</evidence>
<sequence>MKLNLKKPNFKFKKPKLKTVLILCAVVAVGGFAAVKVMGMGKSSAMPVSVTPLQKGSLQNVISASGTVESADASYIYTKLQSPVLRLNVSVGDRVSEGDVLCEMDTEDLKLDIARQQASIAKAQAGDEHNIDVSQKQYNNAKDNIKNDLNSALISAETELKAAKKAADNAQEAYDDAKDDYEDAKDDHTVGDSDSDTLTVKQARKLKDEADRAYSDARMRYENAKRQRDAAINAANQELEGYEDTIEGNKIAADLTAEQLELQKLRRDLEDSVITSPINGTVTAVYAKEGVPGNGLMFVVEDTDALQIKTTLKEYDIGTVQEGMSATIKADATGEEEFEGAVRRIYPAAIKAADGTTKTDGTVEFETDVELTSKGTGLRIGMSVRLNILTASKEDVWSVPYDAVTLGASGEDIVYVARPGTGEQAGKTVAEAVPVTTGMETDFDVEIAAEGLKDGDQIISDPTGIAPGMEIMVLPAMGGMAGDMAGAMAEG</sequence>
<evidence type="ECO:0000256" key="1">
    <source>
        <dbReference type="ARBA" id="ARBA00004196"/>
    </source>
</evidence>
<keyword evidence="6" id="KW-1185">Reference proteome</keyword>
<dbReference type="InterPro" id="IPR050465">
    <property type="entry name" value="UPF0194_transport"/>
</dbReference>
<dbReference type="PRINTS" id="PR01490">
    <property type="entry name" value="RTXTOXIND"/>
</dbReference>
<proteinExistence type="predicted"/>
<feature type="domain" description="YknX-like beta-barrel" evidence="4">
    <location>
        <begin position="306"/>
        <end position="388"/>
    </location>
</feature>
<feature type="compositionally biased region" description="Acidic residues" evidence="3">
    <location>
        <begin position="173"/>
        <end position="184"/>
    </location>
</feature>
<dbReference type="OrthoDB" id="1777386at2"/>
<accession>A0A9X8ULE6</accession>
<dbReference type="GO" id="GO:0030313">
    <property type="term" value="C:cell envelope"/>
    <property type="evidence" value="ECO:0007669"/>
    <property type="project" value="UniProtKB-SubCell"/>
</dbReference>
<dbReference type="EMBL" id="SLUK01000002">
    <property type="protein sequence ID" value="TCL44521.1"/>
    <property type="molecule type" value="Genomic_DNA"/>
</dbReference>